<dbReference type="PANTHER" id="PTHR20905">
    <property type="entry name" value="N-ACETYLTRANSFERASE-RELATED"/>
    <property type="match status" value="1"/>
</dbReference>
<dbReference type="Gene3D" id="3.40.630.30">
    <property type="match status" value="1"/>
</dbReference>
<keyword evidence="2" id="KW-1185">Reference proteome</keyword>
<reference evidence="2" key="1">
    <citation type="submission" date="2016-10" db="EMBL/GenBank/DDBJ databases">
        <authorList>
            <person name="Varghese N."/>
            <person name="Submissions S."/>
        </authorList>
    </citation>
    <scope>NUCLEOTIDE SEQUENCE [LARGE SCALE GENOMIC DNA]</scope>
    <source>
        <strain evidence="2">VPI 5359</strain>
    </source>
</reference>
<dbReference type="EMBL" id="FNOU01000001">
    <property type="protein sequence ID" value="SDX32219.1"/>
    <property type="molecule type" value="Genomic_DNA"/>
</dbReference>
<name>A0A1H3ATQ9_EUBBA</name>
<evidence type="ECO:0000313" key="1">
    <source>
        <dbReference type="EMBL" id="SDX32219.1"/>
    </source>
</evidence>
<gene>
    <name evidence="1" type="ORF">SAMN04488579_101149</name>
</gene>
<evidence type="ECO:0008006" key="3">
    <source>
        <dbReference type="Google" id="ProtNLM"/>
    </source>
</evidence>
<organism evidence="1 2">
    <name type="scientific">Eubacterium barkeri</name>
    <name type="common">Clostridium barkeri</name>
    <dbReference type="NCBI Taxonomy" id="1528"/>
    <lineage>
        <taxon>Bacteria</taxon>
        <taxon>Bacillati</taxon>
        <taxon>Bacillota</taxon>
        <taxon>Clostridia</taxon>
        <taxon>Eubacteriales</taxon>
        <taxon>Eubacteriaceae</taxon>
        <taxon>Eubacterium</taxon>
    </lineage>
</organism>
<dbReference type="AlphaFoldDB" id="A0A1H3ATQ9"/>
<dbReference type="SUPFAM" id="SSF55729">
    <property type="entry name" value="Acyl-CoA N-acyltransferases (Nat)"/>
    <property type="match status" value="1"/>
</dbReference>
<protein>
    <recommendedName>
        <fullName evidence="3">N-acetyltransferase domain-containing protein</fullName>
    </recommendedName>
</protein>
<dbReference type="RefSeq" id="WP_090242418.1">
    <property type="nucleotide sequence ID" value="NZ_FNOU01000001.1"/>
</dbReference>
<dbReference type="GO" id="GO:0008080">
    <property type="term" value="F:N-acetyltransferase activity"/>
    <property type="evidence" value="ECO:0007669"/>
    <property type="project" value="TreeGrafter"/>
</dbReference>
<dbReference type="InterPro" id="IPR016181">
    <property type="entry name" value="Acyl_CoA_acyltransferase"/>
</dbReference>
<sequence length="213" mass="23580">MKNIQFRSAVLEDVEALGRLFIDTFVHRDPMTAHLKLSDEEAMDYSRVIFPESIKDGLTILAVDSEKDKIIGFTTAFKEDIASDPRVVSRLSPRLLEGMADTSHVFDVLLKPLEERTDYDAKRCLTVMYAGVHADYTGHHLSLTLIEQLLKRAVALGFTTAISECTSARSQTQVERLGFTPINAVAYADFGVEAFTTVPGALVLSLKQLGKVD</sequence>
<accession>A0A1H3ATQ9</accession>
<dbReference type="Proteomes" id="UP000199652">
    <property type="component" value="Unassembled WGS sequence"/>
</dbReference>
<dbReference type="STRING" id="1528.SAMN04488579_101149"/>
<dbReference type="PANTHER" id="PTHR20905:SF1">
    <property type="entry name" value="AT07410P-RELATED"/>
    <property type="match status" value="1"/>
</dbReference>
<dbReference type="OrthoDB" id="9798006at2"/>
<proteinExistence type="predicted"/>
<evidence type="ECO:0000313" key="2">
    <source>
        <dbReference type="Proteomes" id="UP000199652"/>
    </source>
</evidence>